<feature type="transmembrane region" description="Helical" evidence="1">
    <location>
        <begin position="23"/>
        <end position="46"/>
    </location>
</feature>
<keyword evidence="3" id="KW-1185">Reference proteome</keyword>
<dbReference type="RefSeq" id="WP_100354357.1">
    <property type="nucleotide sequence ID" value="NZ_PCGR01000004.1"/>
</dbReference>
<dbReference type="PANTHER" id="PTHR34980">
    <property type="entry name" value="INNER MEMBRANE PROTEIN-RELATED-RELATED"/>
    <property type="match status" value="1"/>
</dbReference>
<evidence type="ECO:0000313" key="3">
    <source>
        <dbReference type="Proteomes" id="UP000228680"/>
    </source>
</evidence>
<proteinExistence type="predicted"/>
<dbReference type="PANTHER" id="PTHR34980:SF2">
    <property type="entry name" value="INNER MEMBRANE PROTEIN YHAH-RELATED"/>
    <property type="match status" value="1"/>
</dbReference>
<accession>A0A2M9EXK9</accession>
<evidence type="ECO:0008006" key="4">
    <source>
        <dbReference type="Google" id="ProtNLM"/>
    </source>
</evidence>
<dbReference type="OrthoDB" id="9812349at2"/>
<dbReference type="GO" id="GO:0005886">
    <property type="term" value="C:plasma membrane"/>
    <property type="evidence" value="ECO:0007669"/>
    <property type="project" value="TreeGrafter"/>
</dbReference>
<dbReference type="EMBL" id="PCGR01000004">
    <property type="protein sequence ID" value="PJK15952.1"/>
    <property type="molecule type" value="Genomic_DNA"/>
</dbReference>
<dbReference type="Proteomes" id="UP000228680">
    <property type="component" value="Unassembled WGS sequence"/>
</dbReference>
<name>A0A2M9EXK9_9BACL</name>
<comment type="caution">
    <text evidence="2">The sequence shown here is derived from an EMBL/GenBank/DDBJ whole genome shotgun (WGS) entry which is preliminary data.</text>
</comment>
<feature type="transmembrane region" description="Helical" evidence="1">
    <location>
        <begin position="84"/>
        <end position="102"/>
    </location>
</feature>
<reference evidence="2 3" key="1">
    <citation type="submission" date="2017-10" db="EMBL/GenBank/DDBJ databases">
        <title>Draft genome of Chryseomicrobium casticus sp. nov.</title>
        <authorList>
            <person name="Chakraborty R."/>
            <person name="Saha T."/>
        </authorList>
    </citation>
    <scope>NUCLEOTIDE SEQUENCE [LARGE SCALE GENOMIC DNA]</scope>
    <source>
        <strain evidence="2 3">ET03</strain>
    </source>
</reference>
<keyword evidence="1" id="KW-0472">Membrane</keyword>
<evidence type="ECO:0000256" key="1">
    <source>
        <dbReference type="SAM" id="Phobius"/>
    </source>
</evidence>
<keyword evidence="1" id="KW-0812">Transmembrane</keyword>
<sequence>MKWFWIVMKKAAVLEGRARRKEYWMFTLVSCVIVFGLTVADYILGWMLMPDVGVLSTIASLIFLVPTIAVSVRRLHDLGKSGWWFLLIFVPIVGPIALLVMFCFDSEAYANQFGVNPKYNL</sequence>
<dbReference type="Pfam" id="PF05656">
    <property type="entry name" value="DUF805"/>
    <property type="match status" value="1"/>
</dbReference>
<feature type="transmembrane region" description="Helical" evidence="1">
    <location>
        <begin position="52"/>
        <end position="72"/>
    </location>
</feature>
<gene>
    <name evidence="2" type="ORF">CQS04_12015</name>
</gene>
<dbReference type="InterPro" id="IPR008523">
    <property type="entry name" value="DUF805"/>
</dbReference>
<keyword evidence="1" id="KW-1133">Transmembrane helix</keyword>
<evidence type="ECO:0000313" key="2">
    <source>
        <dbReference type="EMBL" id="PJK15952.1"/>
    </source>
</evidence>
<dbReference type="AlphaFoldDB" id="A0A2M9EXK9"/>
<organism evidence="2 3">
    <name type="scientific">Chryseomicrobium excrementi</name>
    <dbReference type="NCBI Taxonomy" id="2041346"/>
    <lineage>
        <taxon>Bacteria</taxon>
        <taxon>Bacillati</taxon>
        <taxon>Bacillota</taxon>
        <taxon>Bacilli</taxon>
        <taxon>Bacillales</taxon>
        <taxon>Caryophanaceae</taxon>
        <taxon>Chryseomicrobium</taxon>
    </lineage>
</organism>
<protein>
    <recommendedName>
        <fullName evidence="4">DUF805 domain-containing protein</fullName>
    </recommendedName>
</protein>